<evidence type="ECO:0000313" key="2">
    <source>
        <dbReference type="Proteomes" id="UP000007575"/>
    </source>
</evidence>
<dbReference type="InterPro" id="IPR015018">
    <property type="entry name" value="DUF1905"/>
</dbReference>
<dbReference type="HOGENOM" id="CLU_154638_1_1_0"/>
<dbReference type="OrthoDB" id="9808666at2"/>
<proteinExistence type="predicted"/>
<evidence type="ECO:0008006" key="3">
    <source>
        <dbReference type="Google" id="ProtNLM"/>
    </source>
</evidence>
<keyword evidence="2" id="KW-1185">Reference proteome</keyword>
<dbReference type="Pfam" id="PF08922">
    <property type="entry name" value="DUF1905"/>
    <property type="match status" value="1"/>
</dbReference>
<dbReference type="InterPro" id="IPR037079">
    <property type="entry name" value="AF2212/PG0164-like_sf"/>
</dbReference>
<dbReference type="Gene3D" id="2.40.30.100">
    <property type="entry name" value="AF2212/PG0164-like"/>
    <property type="match status" value="1"/>
</dbReference>
<reference evidence="1 2" key="1">
    <citation type="journal article" date="2012" name="PLoS ONE">
        <title>Genome sequence and transcriptome analysis of the radioresistant bacterium Deinococcus gobiensis: insights into the extreme environmental adaptations.</title>
        <authorList>
            <person name="Yuan M."/>
            <person name="Chen M."/>
            <person name="Zhang W."/>
            <person name="Lu W."/>
            <person name="Wang J."/>
            <person name="Yang M."/>
            <person name="Zhao P."/>
            <person name="Tang R."/>
            <person name="Li X."/>
            <person name="Hao Y."/>
            <person name="Zhou Z."/>
            <person name="Zhan Y."/>
            <person name="Yu H."/>
            <person name="Teng C."/>
            <person name="Yan Y."/>
            <person name="Ping S."/>
            <person name="Wang Y."/>
            <person name="Lin M."/>
        </authorList>
    </citation>
    <scope>NUCLEOTIDE SEQUENCE [LARGE SCALE GENOMIC DNA]</scope>
    <source>
        <strain evidence="1 2">I-0</strain>
    </source>
</reference>
<organism evidence="1 2">
    <name type="scientific">Deinococcus gobiensis (strain DSM 21396 / JCM 16679 / CGMCC 1.7299 / I-0)</name>
    <dbReference type="NCBI Taxonomy" id="745776"/>
    <lineage>
        <taxon>Bacteria</taxon>
        <taxon>Thermotogati</taxon>
        <taxon>Deinococcota</taxon>
        <taxon>Deinococci</taxon>
        <taxon>Deinococcales</taxon>
        <taxon>Deinococcaceae</taxon>
        <taxon>Deinococcus</taxon>
    </lineage>
</organism>
<dbReference type="STRING" id="745776.DGo_CA1408"/>
<dbReference type="SUPFAM" id="SSF141694">
    <property type="entry name" value="AF2212/PG0164-like"/>
    <property type="match status" value="1"/>
</dbReference>
<dbReference type="EMBL" id="CP002191">
    <property type="protein sequence ID" value="AFD25335.1"/>
    <property type="molecule type" value="Genomic_DNA"/>
</dbReference>
<dbReference type="PATRIC" id="fig|745776.4.peg.1448"/>
<gene>
    <name evidence="1" type="ordered locus">DGo_CA1408</name>
</gene>
<dbReference type="eggNOG" id="ENOG5032ZPP">
    <property type="taxonomic scope" value="Bacteria"/>
</dbReference>
<dbReference type="AlphaFoldDB" id="H8GTK7"/>
<dbReference type="KEGG" id="dgo:DGo_CA1408"/>
<accession>H8GTK7</accession>
<name>H8GTK7_DEIGI</name>
<dbReference type="RefSeq" id="WP_014684818.1">
    <property type="nucleotide sequence ID" value="NC_017790.1"/>
</dbReference>
<evidence type="ECO:0000313" key="1">
    <source>
        <dbReference type="EMBL" id="AFD25335.1"/>
    </source>
</evidence>
<dbReference type="Proteomes" id="UP000007575">
    <property type="component" value="Chromosome"/>
</dbReference>
<protein>
    <recommendedName>
        <fullName evidence="3">DUF1905 domain-containing protein</fullName>
    </recommendedName>
</protein>
<sequence>MQLTFSGPLIEWRGPAPYYFVAVPPEQAAQVREVARLLSYGWGVVPVRVQLGASVWTTSLFPRQGGYLVPVRAAIRRAEALHEGAEVTLSLGLGEAEPSQGT</sequence>